<dbReference type="EMBL" id="MZ502219">
    <property type="protein sequence ID" value="QXV92271.1"/>
    <property type="molecule type" value="Genomic_DNA"/>
</dbReference>
<feature type="compositionally biased region" description="Basic and acidic residues" evidence="4">
    <location>
        <begin position="255"/>
        <end position="264"/>
    </location>
</feature>
<keyword evidence="2 3" id="KW-0233">DNA recombination</keyword>
<evidence type="ECO:0000313" key="6">
    <source>
        <dbReference type="EMBL" id="QXV92002.1"/>
    </source>
</evidence>
<accession>A0A8F7KT77</accession>
<evidence type="ECO:0000313" key="7">
    <source>
        <dbReference type="EMBL" id="QXV92271.1"/>
    </source>
</evidence>
<dbReference type="GO" id="GO:0003690">
    <property type="term" value="F:double-stranded DNA binding"/>
    <property type="evidence" value="ECO:0007669"/>
    <property type="project" value="UniProtKB-UniRule"/>
</dbReference>
<reference evidence="6" key="1">
    <citation type="submission" date="2021-06" db="EMBL/GenBank/DDBJ databases">
        <authorList>
            <person name="Tome M."/>
            <person name="Jakse J."/>
            <person name="Slemc L."/>
            <person name="Garcia A.R."/>
            <person name="Petkovic H."/>
        </authorList>
    </citation>
    <scope>NUCLEOTIDE SEQUENCE</scope>
    <source>
        <plasmid evidence="7">pPZG101</plasmid>
        <plasmid evidence="6">unnamed</plasmid>
    </source>
</reference>
<geneLocation type="plasmid" evidence="7">
    <name>pPZG101</name>
</geneLocation>
<feature type="region of interest" description="Disordered" evidence="4">
    <location>
        <begin position="255"/>
        <end position="328"/>
    </location>
</feature>
<evidence type="ECO:0000256" key="1">
    <source>
        <dbReference type="ARBA" id="ARBA00023125"/>
    </source>
</evidence>
<dbReference type="RefSeq" id="WP_003979150.1">
    <property type="nucleotide sequence ID" value="NZ_JBIRKA010000033.1"/>
</dbReference>
<dbReference type="NCBIfam" id="TIGR02772">
    <property type="entry name" value="Ku_bact"/>
    <property type="match status" value="1"/>
</dbReference>
<dbReference type="PANTHER" id="PTHR41251">
    <property type="entry name" value="NON-HOMOLOGOUS END JOINING PROTEIN KU"/>
    <property type="match status" value="1"/>
</dbReference>
<evidence type="ECO:0000256" key="2">
    <source>
        <dbReference type="ARBA" id="ARBA00023172"/>
    </source>
</evidence>
<evidence type="ECO:0000256" key="4">
    <source>
        <dbReference type="SAM" id="MobiDB-lite"/>
    </source>
</evidence>
<dbReference type="PANTHER" id="PTHR41251:SF1">
    <property type="entry name" value="NON-HOMOLOGOUS END JOINING PROTEIN KU"/>
    <property type="match status" value="1"/>
</dbReference>
<evidence type="ECO:0000256" key="3">
    <source>
        <dbReference type="HAMAP-Rule" id="MF_01875"/>
    </source>
</evidence>
<comment type="similarity">
    <text evidence="3">Belongs to the prokaryotic Ku family.</text>
</comment>
<dbReference type="GO" id="GO:0006303">
    <property type="term" value="P:double-strand break repair via nonhomologous end joining"/>
    <property type="evidence" value="ECO:0007669"/>
    <property type="project" value="UniProtKB-UniRule"/>
</dbReference>
<dbReference type="GO" id="GO:0006310">
    <property type="term" value="P:DNA recombination"/>
    <property type="evidence" value="ECO:0007669"/>
    <property type="project" value="UniProtKB-KW"/>
</dbReference>
<feature type="compositionally biased region" description="Low complexity" evidence="4">
    <location>
        <begin position="318"/>
        <end position="328"/>
    </location>
</feature>
<evidence type="ECO:0000259" key="5">
    <source>
        <dbReference type="SMART" id="SM00559"/>
    </source>
</evidence>
<keyword evidence="1 3" id="KW-0238">DNA-binding</keyword>
<name>A0A8F7KT77_STRRM</name>
<dbReference type="HAMAP" id="MF_01875">
    <property type="entry name" value="Prokaryotic_Ku"/>
    <property type="match status" value="1"/>
</dbReference>
<dbReference type="Pfam" id="PF02735">
    <property type="entry name" value="Ku"/>
    <property type="match status" value="1"/>
</dbReference>
<dbReference type="SUPFAM" id="SSF100939">
    <property type="entry name" value="SPOC domain-like"/>
    <property type="match status" value="1"/>
</dbReference>
<dbReference type="InterPro" id="IPR016194">
    <property type="entry name" value="SPOC-like_C_dom_sf"/>
</dbReference>
<feature type="domain" description="Ku" evidence="5">
    <location>
        <begin position="55"/>
        <end position="183"/>
    </location>
</feature>
<keyword evidence="3" id="KW-0234">DNA repair</keyword>
<dbReference type="PIRSF" id="PIRSF006493">
    <property type="entry name" value="Prok_Ku"/>
    <property type="match status" value="1"/>
</dbReference>
<comment type="function">
    <text evidence="3">With LigD forms a non-homologous end joining (NHEJ) DNA repair enzyme, which repairs dsDNA breaks with reduced fidelity. Binds linear dsDNA with 5'- and 3'- overhangs but not closed circular dsDNA nor ssDNA. Recruits and stimulates the ligase activity of LigD.</text>
</comment>
<organism evidence="6">
    <name type="scientific">Streptomyces rimosus</name>
    <dbReference type="NCBI Taxonomy" id="1927"/>
    <lineage>
        <taxon>Bacteria</taxon>
        <taxon>Bacillati</taxon>
        <taxon>Actinomycetota</taxon>
        <taxon>Actinomycetes</taxon>
        <taxon>Kitasatosporales</taxon>
        <taxon>Streptomycetaceae</taxon>
        <taxon>Streptomyces</taxon>
    </lineage>
</organism>
<gene>
    <name evidence="3" type="primary">ku</name>
    <name evidence="6" type="ORF">M4018_081950</name>
    <name evidence="7" type="ORF">R6500_081950</name>
</gene>
<keyword evidence="3" id="KW-0227">DNA damage</keyword>
<dbReference type="Gene3D" id="2.40.290.10">
    <property type="match status" value="1"/>
</dbReference>
<dbReference type="SMART" id="SM00559">
    <property type="entry name" value="Ku78"/>
    <property type="match status" value="1"/>
</dbReference>
<dbReference type="AlphaFoldDB" id="A0A8F7KT77"/>
<protein>
    <recommendedName>
        <fullName evidence="3">Non-homologous end joining protein Ku</fullName>
    </recommendedName>
</protein>
<sequence length="328" mass="35176">MPHSLWQGALSFGLVTVPISLHAATDSGPSVSFVRVHKADGGRVRNQPVCSLEDEAEVPTEEIGRGYQTGEHIVPLTDDDLAQLPLPTAKTLTILAFVPAGDVDPLQVERGYYVAPNGPAANKPYVLLRDAMDDHGSVAIGKIALRSKETLALVRPMRELLVLHSLRWPDQIRTPAGVVPDRLVDISEDELAAAEELMDSYGPLNEEDLRDHYREQLEEIVAAKLEDREVEAPGEAPQPRGQVLDLMAALEDSVRAARSARGEDADGTEASVTPLQAIEDKVAGTTKRSSARKSARTPKEAGGKKTTGKAPAKKTAAKNKATGGRRAG</sequence>
<keyword evidence="6" id="KW-0614">Plasmid</keyword>
<dbReference type="InterPro" id="IPR009187">
    <property type="entry name" value="Prok_Ku"/>
</dbReference>
<proteinExistence type="inferred from homology"/>
<geneLocation type="plasmid" evidence="6">
    <name>unnamed</name>
</geneLocation>
<dbReference type="EMBL" id="MZ502218">
    <property type="protein sequence ID" value="QXV92002.1"/>
    <property type="molecule type" value="Genomic_DNA"/>
</dbReference>
<dbReference type="OMA" id="HAMRWPD"/>
<dbReference type="InterPro" id="IPR006164">
    <property type="entry name" value="DNA_bd_Ku70/Ku80"/>
</dbReference>
<comment type="subunit">
    <text evidence="3">Homodimer. Interacts with LigD.</text>
</comment>